<dbReference type="Gene3D" id="3.30.1330.120">
    <property type="entry name" value="2-methylcitrate dehydratase PrpD"/>
    <property type="match status" value="1"/>
</dbReference>
<dbReference type="InterPro" id="IPR042188">
    <property type="entry name" value="MmgE/PrpD_sf_2"/>
</dbReference>
<evidence type="ECO:0000313" key="5">
    <source>
        <dbReference type="Proteomes" id="UP000318405"/>
    </source>
</evidence>
<evidence type="ECO:0000256" key="1">
    <source>
        <dbReference type="ARBA" id="ARBA00006174"/>
    </source>
</evidence>
<comment type="caution">
    <text evidence="4">The sequence shown here is derived from an EMBL/GenBank/DDBJ whole genome shotgun (WGS) entry which is preliminary data.</text>
</comment>
<dbReference type="PANTHER" id="PTHR16943">
    <property type="entry name" value="2-METHYLCITRATE DEHYDRATASE-RELATED"/>
    <property type="match status" value="1"/>
</dbReference>
<organism evidence="4 5">
    <name type="scientific">Verticiella sediminum</name>
    <dbReference type="NCBI Taxonomy" id="1247510"/>
    <lineage>
        <taxon>Bacteria</taxon>
        <taxon>Pseudomonadati</taxon>
        <taxon>Pseudomonadota</taxon>
        <taxon>Betaproteobacteria</taxon>
        <taxon>Burkholderiales</taxon>
        <taxon>Alcaligenaceae</taxon>
        <taxon>Verticiella</taxon>
    </lineage>
</organism>
<dbReference type="RefSeq" id="WP_143946233.1">
    <property type="nucleotide sequence ID" value="NZ_BAABMB010000001.1"/>
</dbReference>
<dbReference type="Gene3D" id="1.10.4100.10">
    <property type="entry name" value="2-methylcitrate dehydratase PrpD"/>
    <property type="match status" value="1"/>
</dbReference>
<gene>
    <name evidence="4" type="ORF">FOZ76_00870</name>
</gene>
<feature type="domain" description="MmgE/PrpD N-terminal" evidence="2">
    <location>
        <begin position="10"/>
        <end position="244"/>
    </location>
</feature>
<comment type="similarity">
    <text evidence="1">Belongs to the PrpD family.</text>
</comment>
<sequence length="447" mass="46648">MMPAPLTSTLGAFVAAIGREGAPADARAAAVTGFIDTCATTIAGRREPAVQVLLEASRPLPAGRAPLFFGEQATDASTAALLNGTAAHALDYDDVALRGHPSAVLVSTILALGAQTGACGADMLDAYVAGYEVWADLVDRETDIHHVKGWHPTGIFGAIGASAAASVLLRLDAGQCAHALGLGASQSAGVMSNFGAMAKPFHVGRAAQAGVLAARLAKAGFTASADALEHPQGFLAAVSPQGRVDRERPAAAGRPFQIADRRANVKRYPLCYYTHRALDGMLALRVRHGVQADQVAQVEVRMSQEHATVLRNHRPTTGLAAKFSIEFAMASALCNGRAGLAELGDACVQAPGVQRLIERVTVIPIPADDPQTPGAAYADQVFVTLRDGSRLEGEPVHQALGHARRPLDRTQLRAKFSDALAYGGHVGDAAALFERLAGLDCQERVFA</sequence>
<keyword evidence="5" id="KW-1185">Reference proteome</keyword>
<dbReference type="PANTHER" id="PTHR16943:SF8">
    <property type="entry name" value="2-METHYLCITRATE DEHYDRATASE"/>
    <property type="match status" value="1"/>
</dbReference>
<reference evidence="4 5" key="1">
    <citation type="submission" date="2019-07" db="EMBL/GenBank/DDBJ databases">
        <title>Qingshengfaniella alkalisoli gen. nov., sp. nov., isolated from saline soil.</title>
        <authorList>
            <person name="Xu L."/>
            <person name="Huang X.-X."/>
            <person name="Sun J.-Q."/>
        </authorList>
    </citation>
    <scope>NUCLEOTIDE SEQUENCE [LARGE SCALE GENOMIC DNA]</scope>
    <source>
        <strain evidence="4 5">DSM 27279</strain>
    </source>
</reference>
<evidence type="ECO:0000259" key="2">
    <source>
        <dbReference type="Pfam" id="PF03972"/>
    </source>
</evidence>
<dbReference type="Pfam" id="PF19305">
    <property type="entry name" value="MmgE_PrpD_C"/>
    <property type="match status" value="1"/>
</dbReference>
<dbReference type="Proteomes" id="UP000318405">
    <property type="component" value="Unassembled WGS sequence"/>
</dbReference>
<dbReference type="GO" id="GO:0016829">
    <property type="term" value="F:lyase activity"/>
    <property type="evidence" value="ECO:0007669"/>
    <property type="project" value="InterPro"/>
</dbReference>
<dbReference type="AlphaFoldDB" id="A0A556B2E8"/>
<dbReference type="InterPro" id="IPR005656">
    <property type="entry name" value="MmgE_PrpD"/>
</dbReference>
<dbReference type="Pfam" id="PF03972">
    <property type="entry name" value="MmgE_PrpD_N"/>
    <property type="match status" value="1"/>
</dbReference>
<dbReference type="InterPro" id="IPR042183">
    <property type="entry name" value="MmgE/PrpD_sf_1"/>
</dbReference>
<dbReference type="SUPFAM" id="SSF103378">
    <property type="entry name" value="2-methylcitrate dehydratase PrpD"/>
    <property type="match status" value="1"/>
</dbReference>
<evidence type="ECO:0000259" key="3">
    <source>
        <dbReference type="Pfam" id="PF19305"/>
    </source>
</evidence>
<dbReference type="InterPro" id="IPR045336">
    <property type="entry name" value="MmgE_PrpD_N"/>
</dbReference>
<accession>A0A556B2E8</accession>
<protein>
    <submittedName>
        <fullName evidence="4">MmgE/PrpD family protein</fullName>
    </submittedName>
</protein>
<name>A0A556B2E8_9BURK</name>
<dbReference type="InterPro" id="IPR036148">
    <property type="entry name" value="MmgE/PrpD_sf"/>
</dbReference>
<proteinExistence type="inferred from homology"/>
<evidence type="ECO:0000313" key="4">
    <source>
        <dbReference type="EMBL" id="TSH98955.1"/>
    </source>
</evidence>
<dbReference type="InterPro" id="IPR045337">
    <property type="entry name" value="MmgE_PrpD_C"/>
</dbReference>
<dbReference type="EMBL" id="VLTJ01000002">
    <property type="protein sequence ID" value="TSH98955.1"/>
    <property type="molecule type" value="Genomic_DNA"/>
</dbReference>
<feature type="domain" description="MmgE/PrpD C-terminal" evidence="3">
    <location>
        <begin position="268"/>
        <end position="422"/>
    </location>
</feature>
<dbReference type="OrthoDB" id="8680281at2"/>